<dbReference type="InterPro" id="IPR022773">
    <property type="entry name" value="Siva"/>
</dbReference>
<dbReference type="AlphaFoldDB" id="A0A7N5P9R8"/>
<organism evidence="2 3">
    <name type="scientific">Ailuropoda melanoleuca</name>
    <name type="common">Giant panda</name>
    <dbReference type="NCBI Taxonomy" id="9646"/>
    <lineage>
        <taxon>Eukaryota</taxon>
        <taxon>Metazoa</taxon>
        <taxon>Chordata</taxon>
        <taxon>Craniata</taxon>
        <taxon>Vertebrata</taxon>
        <taxon>Euteleostomi</taxon>
        <taxon>Mammalia</taxon>
        <taxon>Eutheria</taxon>
        <taxon>Laurasiatheria</taxon>
        <taxon>Carnivora</taxon>
        <taxon>Caniformia</taxon>
        <taxon>Ursidae</taxon>
        <taxon>Ailuropoda</taxon>
    </lineage>
</organism>
<evidence type="ECO:0000256" key="1">
    <source>
        <dbReference type="SAM" id="MobiDB-lite"/>
    </source>
</evidence>
<dbReference type="GeneTree" id="ENSGT00390000004842"/>
<keyword evidence="3" id="KW-1185">Reference proteome</keyword>
<dbReference type="InParanoid" id="A0A7N5P9R8"/>
<accession>A0A7N5P9R8</accession>
<protein>
    <submittedName>
        <fullName evidence="2">SIVA1 apoptosis inducing factor</fullName>
    </submittedName>
</protein>
<dbReference type="PANTHER" id="PTHR14365">
    <property type="entry name" value="APOPTOSIS REGULATORY PROTEIN SIVA"/>
    <property type="match status" value="1"/>
</dbReference>
<dbReference type="Proteomes" id="UP000008912">
    <property type="component" value="Unassembled WGS sequence"/>
</dbReference>
<reference evidence="2" key="2">
    <citation type="submission" date="2025-08" db="UniProtKB">
        <authorList>
            <consortium name="Ensembl"/>
        </authorList>
    </citation>
    <scope>IDENTIFICATION</scope>
</reference>
<dbReference type="GO" id="GO:0097191">
    <property type="term" value="P:extrinsic apoptotic signaling pathway"/>
    <property type="evidence" value="ECO:0007669"/>
    <property type="project" value="TreeGrafter"/>
</dbReference>
<name>A0A7N5P9R8_AILME</name>
<dbReference type="Ensembl" id="ENSAMET00000043396.1">
    <property type="protein sequence ID" value="ENSAMEP00000043743.1"/>
    <property type="gene ID" value="ENSAMEG00000007907.2"/>
</dbReference>
<evidence type="ECO:0000313" key="3">
    <source>
        <dbReference type="Proteomes" id="UP000008912"/>
    </source>
</evidence>
<feature type="region of interest" description="Disordered" evidence="1">
    <location>
        <begin position="212"/>
        <end position="248"/>
    </location>
</feature>
<proteinExistence type="predicted"/>
<dbReference type="PANTHER" id="PTHR14365:SF1">
    <property type="entry name" value="APOPTOSIS REGULATORY PROTEIN SIVA"/>
    <property type="match status" value="1"/>
</dbReference>
<feature type="region of interest" description="Disordered" evidence="1">
    <location>
        <begin position="118"/>
        <end position="137"/>
    </location>
</feature>
<evidence type="ECO:0000313" key="2">
    <source>
        <dbReference type="Ensembl" id="ENSAMEP00000043743.1"/>
    </source>
</evidence>
<gene>
    <name evidence="2" type="primary">SIVA1</name>
</gene>
<dbReference type="GO" id="GO:0005175">
    <property type="term" value="F:CD27 receptor binding"/>
    <property type="evidence" value="ECO:0007669"/>
    <property type="project" value="TreeGrafter"/>
</dbReference>
<reference evidence="2 3" key="1">
    <citation type="journal article" date="2010" name="Nature">
        <title>The sequence and de novo assembly of the giant panda genome.</title>
        <authorList>
            <person name="Li R."/>
            <person name="Fan W."/>
            <person name="Tian G."/>
            <person name="Zhu H."/>
            <person name="He L."/>
            <person name="Cai J."/>
            <person name="Huang Q."/>
            <person name="Cai Q."/>
            <person name="Li B."/>
            <person name="Bai Y."/>
            <person name="Zhang Z."/>
            <person name="Zhang Y."/>
            <person name="Wang W."/>
            <person name="Li J."/>
            <person name="Wei F."/>
            <person name="Li H."/>
            <person name="Jian M."/>
            <person name="Li J."/>
            <person name="Zhang Z."/>
            <person name="Nielsen R."/>
            <person name="Li D."/>
            <person name="Gu W."/>
            <person name="Yang Z."/>
            <person name="Xuan Z."/>
            <person name="Ryder O.A."/>
            <person name="Leung F.C."/>
            <person name="Zhou Y."/>
            <person name="Cao J."/>
            <person name="Sun X."/>
            <person name="Fu Y."/>
            <person name="Fang X."/>
            <person name="Guo X."/>
            <person name="Wang B."/>
            <person name="Hou R."/>
            <person name="Shen F."/>
            <person name="Mu B."/>
            <person name="Ni P."/>
            <person name="Lin R."/>
            <person name="Qian W."/>
            <person name="Wang G."/>
            <person name="Yu C."/>
            <person name="Nie W."/>
            <person name="Wang J."/>
            <person name="Wu Z."/>
            <person name="Liang H."/>
            <person name="Min J."/>
            <person name="Wu Q."/>
            <person name="Cheng S."/>
            <person name="Ruan J."/>
            <person name="Wang M."/>
            <person name="Shi Z."/>
            <person name="Wen M."/>
            <person name="Liu B."/>
            <person name="Ren X."/>
            <person name="Zheng H."/>
            <person name="Dong D."/>
            <person name="Cook K."/>
            <person name="Shan G."/>
            <person name="Zhang H."/>
            <person name="Kosiol C."/>
            <person name="Xie X."/>
            <person name="Lu Z."/>
            <person name="Zheng H."/>
            <person name="Li Y."/>
            <person name="Steiner C.C."/>
            <person name="Lam T.T."/>
            <person name="Lin S."/>
            <person name="Zhang Q."/>
            <person name="Li G."/>
            <person name="Tian J."/>
            <person name="Gong T."/>
            <person name="Liu H."/>
            <person name="Zhang D."/>
            <person name="Fang L."/>
            <person name="Ye C."/>
            <person name="Zhang J."/>
            <person name="Hu W."/>
            <person name="Xu A."/>
            <person name="Ren Y."/>
            <person name="Zhang G."/>
            <person name="Bruford M.W."/>
            <person name="Li Q."/>
            <person name="Ma L."/>
            <person name="Guo Y."/>
            <person name="An N."/>
            <person name="Hu Y."/>
            <person name="Zheng Y."/>
            <person name="Shi Y."/>
            <person name="Li Z."/>
            <person name="Liu Q."/>
            <person name="Chen Y."/>
            <person name="Zhao J."/>
            <person name="Qu N."/>
            <person name="Zhao S."/>
            <person name="Tian F."/>
            <person name="Wang X."/>
            <person name="Wang H."/>
            <person name="Xu L."/>
            <person name="Liu X."/>
            <person name="Vinar T."/>
            <person name="Wang Y."/>
            <person name="Lam T.W."/>
            <person name="Yiu S.M."/>
            <person name="Liu S."/>
            <person name="Zhang H."/>
            <person name="Li D."/>
            <person name="Huang Y."/>
            <person name="Wang X."/>
            <person name="Yang G."/>
            <person name="Jiang Z."/>
            <person name="Wang J."/>
            <person name="Qin N."/>
            <person name="Li L."/>
            <person name="Li J."/>
            <person name="Bolund L."/>
            <person name="Kristiansen K."/>
            <person name="Wong G.K."/>
            <person name="Olson M."/>
            <person name="Zhang X."/>
            <person name="Li S."/>
            <person name="Yang H."/>
            <person name="Wang J."/>
            <person name="Wang J."/>
        </authorList>
    </citation>
    <scope>NUCLEOTIDE SEQUENCE [LARGE SCALE GENOMIC DNA]</scope>
</reference>
<dbReference type="Pfam" id="PF05458">
    <property type="entry name" value="Siva"/>
    <property type="match status" value="1"/>
</dbReference>
<sequence length="248" mass="26617">MPKRGYPFADAAPLQLKVRVGQRELSRGVCAEQHSREIFEKTKQLLFRGAQAYMDHLWEESCAIVDLPESPKPGPTEALRAARGQMLIGQDGRLTRSQAQAAEAAAVTFTRRCSVPAVPCSRPEGQSGRPPSRMGRTGASMARALDDLTASALWESWPAGQCPTAFGQCSLCGLKGGELTGAAVGWPGRQKRRPGEVTRKQAVGLLHLVRESPGRSQHPVCGQGRVQGTVGRDSQRTAGWQAGAGPRL</sequence>
<reference evidence="2" key="3">
    <citation type="submission" date="2025-09" db="UniProtKB">
        <authorList>
            <consortium name="Ensembl"/>
        </authorList>
    </citation>
    <scope>IDENTIFICATION</scope>
</reference>